<name>A0ABT5JHE9_RHOTP</name>
<dbReference type="Gene3D" id="2.60.120.10">
    <property type="entry name" value="Jelly Rolls"/>
    <property type="match status" value="1"/>
</dbReference>
<reference evidence="3" key="2">
    <citation type="submission" date="2023-02" db="EMBL/GenBank/DDBJ databases">
        <authorList>
            <person name="Rayyan A."/>
            <person name="Meyer T."/>
            <person name="Kyndt J.A."/>
        </authorList>
    </citation>
    <scope>NUCLEOTIDE SEQUENCE</scope>
    <source>
        <strain evidence="3">DSM 9987</strain>
    </source>
</reference>
<evidence type="ECO:0000259" key="2">
    <source>
        <dbReference type="Pfam" id="PF07883"/>
    </source>
</evidence>
<dbReference type="InterPro" id="IPR011051">
    <property type="entry name" value="RmlC_Cupin_sf"/>
</dbReference>
<evidence type="ECO:0000313" key="4">
    <source>
        <dbReference type="Proteomes" id="UP001165652"/>
    </source>
</evidence>
<gene>
    <name evidence="3" type="ORF">PQJ73_25230</name>
</gene>
<dbReference type="Proteomes" id="UP001165652">
    <property type="component" value="Unassembled WGS sequence"/>
</dbReference>
<dbReference type="EMBL" id="JAQQLI010000057">
    <property type="protein sequence ID" value="MDC7788999.1"/>
    <property type="molecule type" value="Genomic_DNA"/>
</dbReference>
<organism evidence="3 4">
    <name type="scientific">Rhodoplanes tepidamans</name>
    <name type="common">Rhodoplanes cryptolactis</name>
    <dbReference type="NCBI Taxonomy" id="200616"/>
    <lineage>
        <taxon>Bacteria</taxon>
        <taxon>Pseudomonadati</taxon>
        <taxon>Pseudomonadota</taxon>
        <taxon>Alphaproteobacteria</taxon>
        <taxon>Hyphomicrobiales</taxon>
        <taxon>Nitrobacteraceae</taxon>
        <taxon>Rhodoplanes</taxon>
    </lineage>
</organism>
<dbReference type="InterPro" id="IPR013096">
    <property type="entry name" value="Cupin_2"/>
</dbReference>
<feature type="domain" description="Cupin type-2" evidence="2">
    <location>
        <begin position="47"/>
        <end position="116"/>
    </location>
</feature>
<dbReference type="InterPro" id="IPR014710">
    <property type="entry name" value="RmlC-like_jellyroll"/>
</dbReference>
<proteinExistence type="predicted"/>
<reference evidence="3" key="1">
    <citation type="journal article" date="2023" name="Microbiol Resour">
        <title>Genome Sequences of Rhodoplanes serenus and Two Thermotolerant Strains, Rhodoplanes tepidamans and 'Rhodoplanes cryptolactis,' Further Refine the Genus.</title>
        <authorList>
            <person name="Rayyan A.A."/>
            <person name="Kyndt J.A."/>
        </authorList>
    </citation>
    <scope>NUCLEOTIDE SEQUENCE</scope>
    <source>
        <strain evidence="3">DSM 9987</strain>
    </source>
</reference>
<dbReference type="SUPFAM" id="SSF51182">
    <property type="entry name" value="RmlC-like cupins"/>
    <property type="match status" value="1"/>
</dbReference>
<dbReference type="RefSeq" id="WP_272779830.1">
    <property type="nucleotide sequence ID" value="NZ_JAQQLI010000057.1"/>
</dbReference>
<comment type="caution">
    <text evidence="3">The sequence shown here is derived from an EMBL/GenBank/DDBJ whole genome shotgun (WGS) entry which is preliminary data.</text>
</comment>
<sequence length="121" mass="12932">MTDSSPGAPPDVEITPTIKSVALEPGDRPYMLLLQGPPETRSLRSGLVTLAPGKSIGVHNSGVNEEMLVPLEGEGELRFADHPPIALRPGVVTYAPAHSEHDVINTGTGRLRYIFILARAE</sequence>
<evidence type="ECO:0000313" key="3">
    <source>
        <dbReference type="EMBL" id="MDC7788999.1"/>
    </source>
</evidence>
<keyword evidence="4" id="KW-1185">Reference proteome</keyword>
<dbReference type="InterPro" id="IPR051610">
    <property type="entry name" value="GPI/OXD"/>
</dbReference>
<keyword evidence="1" id="KW-0479">Metal-binding</keyword>
<evidence type="ECO:0000256" key="1">
    <source>
        <dbReference type="ARBA" id="ARBA00022723"/>
    </source>
</evidence>
<protein>
    <submittedName>
        <fullName evidence="3">Cupin domain-containing protein</fullName>
    </submittedName>
</protein>
<accession>A0ABT5JHE9</accession>
<dbReference type="Pfam" id="PF07883">
    <property type="entry name" value="Cupin_2"/>
    <property type="match status" value="1"/>
</dbReference>
<dbReference type="CDD" id="cd02208">
    <property type="entry name" value="cupin_RmlC-like"/>
    <property type="match status" value="1"/>
</dbReference>
<dbReference type="PANTHER" id="PTHR35848:SF6">
    <property type="entry name" value="CUPIN TYPE-2 DOMAIN-CONTAINING PROTEIN"/>
    <property type="match status" value="1"/>
</dbReference>
<dbReference type="PANTHER" id="PTHR35848">
    <property type="entry name" value="OXALATE-BINDING PROTEIN"/>
    <property type="match status" value="1"/>
</dbReference>